<keyword evidence="1" id="KW-1133">Transmembrane helix</keyword>
<evidence type="ECO:0000313" key="4">
    <source>
        <dbReference type="EMBL" id="KAA8481721.1"/>
    </source>
</evidence>
<evidence type="ECO:0000256" key="1">
    <source>
        <dbReference type="SAM" id="Phobius"/>
    </source>
</evidence>
<feature type="transmembrane region" description="Helical" evidence="1">
    <location>
        <begin position="95"/>
        <end position="114"/>
    </location>
</feature>
<dbReference type="Pfam" id="PF04773">
    <property type="entry name" value="FecR"/>
    <property type="match status" value="1"/>
</dbReference>
<dbReference type="InterPro" id="IPR032508">
    <property type="entry name" value="FecR_C"/>
</dbReference>
<keyword evidence="1" id="KW-0472">Membrane</keyword>
<gene>
    <name evidence="5" type="ORF">EKH83_03175</name>
    <name evidence="4" type="ORF">F1649_14415</name>
</gene>
<evidence type="ECO:0000313" key="5">
    <source>
        <dbReference type="EMBL" id="RXF71703.1"/>
    </source>
</evidence>
<dbReference type="Gene3D" id="3.55.50.30">
    <property type="match status" value="1"/>
</dbReference>
<dbReference type="PANTHER" id="PTHR30273:SF2">
    <property type="entry name" value="PROTEIN FECR"/>
    <property type="match status" value="1"/>
</dbReference>
<dbReference type="Gene3D" id="2.60.120.1440">
    <property type="match status" value="1"/>
</dbReference>
<organism evidence="5 6">
    <name type="scientific">Arcticibacter tournemirensis</name>
    <dbReference type="NCBI Taxonomy" id="699437"/>
    <lineage>
        <taxon>Bacteria</taxon>
        <taxon>Pseudomonadati</taxon>
        <taxon>Bacteroidota</taxon>
        <taxon>Sphingobacteriia</taxon>
        <taxon>Sphingobacteriales</taxon>
        <taxon>Sphingobacteriaceae</taxon>
        <taxon>Arcticibacter</taxon>
    </lineage>
</organism>
<dbReference type="Proteomes" id="UP000322918">
    <property type="component" value="Unassembled WGS sequence"/>
</dbReference>
<feature type="domain" description="Protein FecR C-terminal" evidence="3">
    <location>
        <begin position="351"/>
        <end position="418"/>
    </location>
</feature>
<dbReference type="AlphaFoldDB" id="A0A4Q0MET8"/>
<proteinExistence type="predicted"/>
<keyword evidence="7" id="KW-1185">Reference proteome</keyword>
<keyword evidence="1" id="KW-0812">Transmembrane</keyword>
<reference evidence="5 6" key="1">
    <citation type="submission" date="2018-12" db="EMBL/GenBank/DDBJ databases">
        <title>The Draft Genome Sequence of the Soil Bacterium Pedobacter tournemirensis R1.</title>
        <authorList>
            <person name="He J."/>
        </authorList>
    </citation>
    <scope>NUCLEOTIDE SEQUENCE [LARGE SCALE GENOMIC DNA]</scope>
    <source>
        <strain evidence="5 6">R1</strain>
    </source>
</reference>
<dbReference type="PANTHER" id="PTHR30273">
    <property type="entry name" value="PERIPLASMIC SIGNAL SENSOR AND SIGMA FACTOR ACTIVATOR FECR-RELATED"/>
    <property type="match status" value="1"/>
</dbReference>
<reference evidence="4 7" key="2">
    <citation type="submission" date="2019-09" db="EMBL/GenBank/DDBJ databases">
        <title>Pararcticibacter amylolyticus gen. nov., sp. nov., isolated from a rottenly hemp rope, and reclassification of Pedobacter tournemirensis as Pararcticibacter tournemirensis comb. nov.</title>
        <authorList>
            <person name="Cai Y."/>
        </authorList>
    </citation>
    <scope>NUCLEOTIDE SEQUENCE [LARGE SCALE GENOMIC DNA]</scope>
    <source>
        <strain evidence="4 7">TF5-37.2-LB10</strain>
    </source>
</reference>
<evidence type="ECO:0000313" key="7">
    <source>
        <dbReference type="Proteomes" id="UP000322918"/>
    </source>
</evidence>
<feature type="domain" description="FecR protein" evidence="2">
    <location>
        <begin position="195"/>
        <end position="302"/>
    </location>
</feature>
<dbReference type="Pfam" id="PF16344">
    <property type="entry name" value="FecR_C"/>
    <property type="match status" value="1"/>
</dbReference>
<protein>
    <submittedName>
        <fullName evidence="5">FecR family protein</fullName>
    </submittedName>
</protein>
<dbReference type="GO" id="GO:0016989">
    <property type="term" value="F:sigma factor antagonist activity"/>
    <property type="evidence" value="ECO:0007669"/>
    <property type="project" value="TreeGrafter"/>
</dbReference>
<dbReference type="EMBL" id="VWNE01000022">
    <property type="protein sequence ID" value="KAA8481721.1"/>
    <property type="molecule type" value="Genomic_DNA"/>
</dbReference>
<dbReference type="OrthoDB" id="1099963at2"/>
<evidence type="ECO:0000313" key="6">
    <source>
        <dbReference type="Proteomes" id="UP000290848"/>
    </source>
</evidence>
<accession>A0A4Q0MET8</accession>
<sequence length="419" mass="46634">MNDQELSVLFKKLLENKCSEEEAELLLTILADKSKEKQLYWLIRNQLKDTGFSNAADDINDSVKESLDLRLQQILNSDIPVSKKPTMRIISPRRLWYAAAVVILFVSIGSYFYIKDSIGYVSEIHHPGREIVAGRNKAILTLSNGQKINLDDVSAGNIATQANTIIKKSKDGVLTYNENSDEAASNQRPGLIFNTVTIPKGGQYQVILPDGSRVWLNAASSLKFPAQFSKDERVVELQGEGYFEIVSIPRPSSEPGNGKKGNLPFIVRSNHQKIEVVGTEFNVNAYPDETSVKTTLVQGSVKVCVLNGLTDKELTSNQTLHPGQQSVITGNDLVIQNGNIESATAWKNGSFQFDNEEIQVVMRKIARWYDVEIEYHGSMQGKVFTGTISKYKDVKDVLKMLQLTGSVSFTIKDRKILVS</sequence>
<name>A0A4Q0MET8_9SPHI</name>
<dbReference type="EMBL" id="RXOC01000002">
    <property type="protein sequence ID" value="RXF71703.1"/>
    <property type="molecule type" value="Genomic_DNA"/>
</dbReference>
<evidence type="ECO:0000259" key="2">
    <source>
        <dbReference type="Pfam" id="PF04773"/>
    </source>
</evidence>
<evidence type="ECO:0000259" key="3">
    <source>
        <dbReference type="Pfam" id="PF16344"/>
    </source>
</evidence>
<dbReference type="RefSeq" id="WP_128767950.1">
    <property type="nucleotide sequence ID" value="NZ_RXOC01000002.1"/>
</dbReference>
<dbReference type="InterPro" id="IPR012373">
    <property type="entry name" value="Ferrdict_sens_TM"/>
</dbReference>
<dbReference type="InterPro" id="IPR006860">
    <property type="entry name" value="FecR"/>
</dbReference>
<dbReference type="Proteomes" id="UP000290848">
    <property type="component" value="Unassembled WGS sequence"/>
</dbReference>
<comment type="caution">
    <text evidence="5">The sequence shown here is derived from an EMBL/GenBank/DDBJ whole genome shotgun (WGS) entry which is preliminary data.</text>
</comment>